<protein>
    <submittedName>
        <fullName evidence="3">Uncharacterized protein</fullName>
    </submittedName>
</protein>
<feature type="coiled-coil region" evidence="1">
    <location>
        <begin position="123"/>
        <end position="179"/>
    </location>
</feature>
<dbReference type="EMBL" id="CAJNOQ010000174">
    <property type="protein sequence ID" value="CAF0767875.1"/>
    <property type="molecule type" value="Genomic_DNA"/>
</dbReference>
<organism evidence="3 7">
    <name type="scientific">Didymodactylos carnosus</name>
    <dbReference type="NCBI Taxonomy" id="1234261"/>
    <lineage>
        <taxon>Eukaryota</taxon>
        <taxon>Metazoa</taxon>
        <taxon>Spiralia</taxon>
        <taxon>Gnathifera</taxon>
        <taxon>Rotifera</taxon>
        <taxon>Eurotatoria</taxon>
        <taxon>Bdelloidea</taxon>
        <taxon>Philodinida</taxon>
        <taxon>Philodinidae</taxon>
        <taxon>Didymodactylos</taxon>
    </lineage>
</organism>
<gene>
    <name evidence="3" type="ORF">GPM918_LOCUS1757</name>
    <name evidence="4" type="ORF">OVA965_LOCUS3730</name>
    <name evidence="5" type="ORF">SRO942_LOCUS1757</name>
    <name evidence="6" type="ORF">TMI583_LOCUS3728</name>
</gene>
<keyword evidence="2" id="KW-1133">Transmembrane helix</keyword>
<dbReference type="AlphaFoldDB" id="A0A813QJB7"/>
<evidence type="ECO:0000313" key="3">
    <source>
        <dbReference type="EMBL" id="CAF0767875.1"/>
    </source>
</evidence>
<dbReference type="EMBL" id="CAJOBA010000922">
    <property type="protein sequence ID" value="CAF3565180.1"/>
    <property type="molecule type" value="Genomic_DNA"/>
</dbReference>
<dbReference type="EMBL" id="CAJNOK010000922">
    <property type="protein sequence ID" value="CAF0783317.1"/>
    <property type="molecule type" value="Genomic_DNA"/>
</dbReference>
<keyword evidence="2" id="KW-0812">Transmembrane</keyword>
<keyword evidence="7" id="KW-1185">Reference proteome</keyword>
<sequence>MIDQNSLQNDVQTFDSQIYQSVHKEINSLNLLNVYLQSSLYKAQTQLLTLTNRFNKVNSEKEFIVEKLRKSKQHYYNEEEKRKIIEQNVTFMKITEDVRKLYDTNQIQIFSTLATNNDFSQFLKKSEHQVEQLRDIFHELNIAITNDHDDHISNLHISLNQLNQNVENTRQVVDNVVHAHQTEIRKKIAKQTILTCITFIFISILIWMIITFSIILKHK</sequence>
<evidence type="ECO:0000256" key="2">
    <source>
        <dbReference type="SAM" id="Phobius"/>
    </source>
</evidence>
<dbReference type="EMBL" id="CAJOBC010000174">
    <property type="protein sequence ID" value="CAF3549608.1"/>
    <property type="molecule type" value="Genomic_DNA"/>
</dbReference>
<proteinExistence type="predicted"/>
<reference evidence="3" key="1">
    <citation type="submission" date="2021-02" db="EMBL/GenBank/DDBJ databases">
        <authorList>
            <person name="Nowell W R."/>
        </authorList>
    </citation>
    <scope>NUCLEOTIDE SEQUENCE</scope>
</reference>
<dbReference type="Proteomes" id="UP000681722">
    <property type="component" value="Unassembled WGS sequence"/>
</dbReference>
<dbReference type="Proteomes" id="UP000682733">
    <property type="component" value="Unassembled WGS sequence"/>
</dbReference>
<evidence type="ECO:0000256" key="1">
    <source>
        <dbReference type="SAM" id="Coils"/>
    </source>
</evidence>
<evidence type="ECO:0000313" key="6">
    <source>
        <dbReference type="EMBL" id="CAF3565180.1"/>
    </source>
</evidence>
<comment type="caution">
    <text evidence="3">The sequence shown here is derived from an EMBL/GenBank/DDBJ whole genome shotgun (WGS) entry which is preliminary data.</text>
</comment>
<keyword evidence="2" id="KW-0472">Membrane</keyword>
<evidence type="ECO:0000313" key="5">
    <source>
        <dbReference type="EMBL" id="CAF3549608.1"/>
    </source>
</evidence>
<name>A0A813QJB7_9BILA</name>
<feature type="transmembrane region" description="Helical" evidence="2">
    <location>
        <begin position="193"/>
        <end position="216"/>
    </location>
</feature>
<evidence type="ECO:0000313" key="7">
    <source>
        <dbReference type="Proteomes" id="UP000663829"/>
    </source>
</evidence>
<dbReference type="Proteomes" id="UP000663829">
    <property type="component" value="Unassembled WGS sequence"/>
</dbReference>
<accession>A0A813QJB7</accession>
<dbReference type="OrthoDB" id="9990660at2759"/>
<dbReference type="Proteomes" id="UP000677228">
    <property type="component" value="Unassembled WGS sequence"/>
</dbReference>
<evidence type="ECO:0000313" key="4">
    <source>
        <dbReference type="EMBL" id="CAF0783317.1"/>
    </source>
</evidence>
<keyword evidence="1" id="KW-0175">Coiled coil</keyword>